<accession>A0ACB5SL67</accession>
<keyword evidence="2" id="KW-1185">Reference proteome</keyword>
<dbReference type="Proteomes" id="UP001165186">
    <property type="component" value="Unassembled WGS sequence"/>
</dbReference>
<comment type="caution">
    <text evidence="1">The sequence shown here is derived from an EMBL/GenBank/DDBJ whole genome shotgun (WGS) entry which is preliminary data.</text>
</comment>
<proteinExistence type="predicted"/>
<protein>
    <submittedName>
        <fullName evidence="1">Uncharacterized protein</fullName>
    </submittedName>
</protein>
<gene>
    <name evidence="1" type="primary">g4964</name>
    <name evidence="1" type="ORF">NpPPO83_00004964</name>
</gene>
<sequence length="268" mass="29903">MAAPRDGKKFLGKVVILPMEDALKRARSDKPETGPGRLVLWTDMSMFDGRVGLAAAYKLHTDRFWRELTECLEATMREQSAELGAIRLGLEGAQSLRRPEDKEVVLWSDSRDALAEIQAWEAPEAAQDQGSGEDDELRERIIEIVGQIQGGKTWEEADVKVTLCWVKAHAHKRSRDGDGMKPIMGNCWADWMAGYAISQKYAKQRSRHDTQALHILSLVEKREAVDKAARDAVKAAREVEDDVDAILQAEEDAMKAEQGQSMAEGEDA</sequence>
<name>A0ACB5SL67_9PEZI</name>
<reference evidence="1" key="1">
    <citation type="submission" date="2024-09" db="EMBL/GenBank/DDBJ databases">
        <title>Draft Genome Sequences of Neofusicoccum parvum.</title>
        <authorList>
            <person name="Ashida A."/>
            <person name="Camagna M."/>
            <person name="Tanaka A."/>
            <person name="Takemoto D."/>
        </authorList>
    </citation>
    <scope>NUCLEOTIDE SEQUENCE</scope>
    <source>
        <strain evidence="1">PPO83</strain>
    </source>
</reference>
<dbReference type="EMBL" id="BSXG01000124">
    <property type="protein sequence ID" value="GME46343.1"/>
    <property type="molecule type" value="Genomic_DNA"/>
</dbReference>
<evidence type="ECO:0000313" key="1">
    <source>
        <dbReference type="EMBL" id="GME46343.1"/>
    </source>
</evidence>
<organism evidence="1 2">
    <name type="scientific">Neofusicoccum parvum</name>
    <dbReference type="NCBI Taxonomy" id="310453"/>
    <lineage>
        <taxon>Eukaryota</taxon>
        <taxon>Fungi</taxon>
        <taxon>Dikarya</taxon>
        <taxon>Ascomycota</taxon>
        <taxon>Pezizomycotina</taxon>
        <taxon>Dothideomycetes</taxon>
        <taxon>Dothideomycetes incertae sedis</taxon>
        <taxon>Botryosphaeriales</taxon>
        <taxon>Botryosphaeriaceae</taxon>
        <taxon>Neofusicoccum</taxon>
    </lineage>
</organism>
<evidence type="ECO:0000313" key="2">
    <source>
        <dbReference type="Proteomes" id="UP001165186"/>
    </source>
</evidence>